<dbReference type="SMART" id="SM00382">
    <property type="entry name" value="AAA"/>
    <property type="match status" value="1"/>
</dbReference>
<dbReference type="PANTHER" id="PTHR24220:SF470">
    <property type="entry name" value="CELL DIVISION ATP-BINDING PROTEIN FTSE"/>
    <property type="match status" value="1"/>
</dbReference>
<dbReference type="GO" id="GO:0005524">
    <property type="term" value="F:ATP binding"/>
    <property type="evidence" value="ECO:0007669"/>
    <property type="project" value="UniProtKB-KW"/>
</dbReference>
<dbReference type="InterPro" id="IPR003439">
    <property type="entry name" value="ABC_transporter-like_ATP-bd"/>
</dbReference>
<dbReference type="SUPFAM" id="SSF52540">
    <property type="entry name" value="P-loop containing nucleoside triphosphate hydrolases"/>
    <property type="match status" value="1"/>
</dbReference>
<dbReference type="AlphaFoldDB" id="A0A381Q0W3"/>
<evidence type="ECO:0000313" key="5">
    <source>
        <dbReference type="EMBL" id="SUZ72942.1"/>
    </source>
</evidence>
<dbReference type="GO" id="GO:0005886">
    <property type="term" value="C:plasma membrane"/>
    <property type="evidence" value="ECO:0007669"/>
    <property type="project" value="TreeGrafter"/>
</dbReference>
<accession>A0A381Q0W3</accession>
<dbReference type="FunFam" id="3.40.50.300:FF:000056">
    <property type="entry name" value="Cell division ATP-binding protein FtsE"/>
    <property type="match status" value="1"/>
</dbReference>
<organism evidence="5">
    <name type="scientific">marine metagenome</name>
    <dbReference type="NCBI Taxonomy" id="408172"/>
    <lineage>
        <taxon>unclassified sequences</taxon>
        <taxon>metagenomes</taxon>
        <taxon>ecological metagenomes</taxon>
    </lineage>
</organism>
<dbReference type="InterPro" id="IPR027417">
    <property type="entry name" value="P-loop_NTPase"/>
</dbReference>
<proteinExistence type="inferred from homology"/>
<dbReference type="GO" id="GO:0022857">
    <property type="term" value="F:transmembrane transporter activity"/>
    <property type="evidence" value="ECO:0007669"/>
    <property type="project" value="TreeGrafter"/>
</dbReference>
<protein>
    <recommendedName>
        <fullName evidence="4">ABC transporter domain-containing protein</fullName>
    </recommendedName>
</protein>
<evidence type="ECO:0000256" key="2">
    <source>
        <dbReference type="ARBA" id="ARBA00022741"/>
    </source>
</evidence>
<dbReference type="PANTHER" id="PTHR24220">
    <property type="entry name" value="IMPORT ATP-BINDING PROTEIN"/>
    <property type="match status" value="1"/>
</dbReference>
<dbReference type="InterPro" id="IPR015854">
    <property type="entry name" value="ABC_transpr_LolD-like"/>
</dbReference>
<evidence type="ECO:0000256" key="1">
    <source>
        <dbReference type="ARBA" id="ARBA00005417"/>
    </source>
</evidence>
<gene>
    <name evidence="5" type="ORF">METZ01_LOCUS25796</name>
</gene>
<dbReference type="Pfam" id="PF00005">
    <property type="entry name" value="ABC_tran"/>
    <property type="match status" value="1"/>
</dbReference>
<comment type="similarity">
    <text evidence="1">Belongs to the ABC transporter superfamily.</text>
</comment>
<dbReference type="GO" id="GO:0016887">
    <property type="term" value="F:ATP hydrolysis activity"/>
    <property type="evidence" value="ECO:0007669"/>
    <property type="project" value="InterPro"/>
</dbReference>
<evidence type="ECO:0000256" key="3">
    <source>
        <dbReference type="ARBA" id="ARBA00022840"/>
    </source>
</evidence>
<feature type="domain" description="ABC transporter" evidence="4">
    <location>
        <begin position="1"/>
        <end position="218"/>
    </location>
</feature>
<dbReference type="EMBL" id="UINC01001162">
    <property type="protein sequence ID" value="SUZ72942.1"/>
    <property type="molecule type" value="Genomic_DNA"/>
</dbReference>
<dbReference type="Gene3D" id="3.40.50.300">
    <property type="entry name" value="P-loop containing nucleotide triphosphate hydrolases"/>
    <property type="match status" value="1"/>
</dbReference>
<keyword evidence="3" id="KW-0067">ATP-binding</keyword>
<evidence type="ECO:0000259" key="4">
    <source>
        <dbReference type="PROSITE" id="PS50893"/>
    </source>
</evidence>
<dbReference type="PROSITE" id="PS50893">
    <property type="entry name" value="ABC_TRANSPORTER_2"/>
    <property type="match status" value="1"/>
</dbReference>
<sequence>MRFKGGGEALKDVSVVFPEGTMTFLTGHSGAGKSTFLRLLLRIESPTRGQIFVNDVNIVKLPVRKIPAYRQNLGAVFQDHHLLAERSVYENVALPLKVAGMREQDVARRVRAALSRVGLLEKERLGTRALSTGEQQRVGIARAVVNRPKVLLADEPTGNLDPDLSRDIMTLFEQFNQVGTTVIVASHDRELIDAMGFRIVELASGGVIRDDHSTNLDK</sequence>
<keyword evidence="2" id="KW-0547">Nucleotide-binding</keyword>
<reference evidence="5" key="1">
    <citation type="submission" date="2018-05" db="EMBL/GenBank/DDBJ databases">
        <authorList>
            <person name="Lanie J.A."/>
            <person name="Ng W.-L."/>
            <person name="Kazmierczak K.M."/>
            <person name="Andrzejewski T.M."/>
            <person name="Davidsen T.M."/>
            <person name="Wayne K.J."/>
            <person name="Tettelin H."/>
            <person name="Glass J.I."/>
            <person name="Rusch D."/>
            <person name="Podicherti R."/>
            <person name="Tsui H.-C.T."/>
            <person name="Winkler M.E."/>
        </authorList>
    </citation>
    <scope>NUCLEOTIDE SEQUENCE</scope>
</reference>
<dbReference type="InterPro" id="IPR003593">
    <property type="entry name" value="AAA+_ATPase"/>
</dbReference>
<name>A0A381Q0W3_9ZZZZ</name>